<proteinExistence type="inferred from homology"/>
<gene>
    <name evidence="3" type="ORF">LQ567_05610</name>
</gene>
<evidence type="ECO:0000313" key="3">
    <source>
        <dbReference type="EMBL" id="MCD2422230.1"/>
    </source>
</evidence>
<accession>A0ABS8PMZ7</accession>
<organism evidence="3 4">
    <name type="scientific">Niabella pedocola</name>
    <dbReference type="NCBI Taxonomy" id="1752077"/>
    <lineage>
        <taxon>Bacteria</taxon>
        <taxon>Pseudomonadati</taxon>
        <taxon>Bacteroidota</taxon>
        <taxon>Chitinophagia</taxon>
        <taxon>Chitinophagales</taxon>
        <taxon>Chitinophagaceae</taxon>
        <taxon>Niabella</taxon>
    </lineage>
</organism>
<evidence type="ECO:0000313" key="4">
    <source>
        <dbReference type="Proteomes" id="UP001199816"/>
    </source>
</evidence>
<evidence type="ECO:0000256" key="1">
    <source>
        <dbReference type="ARBA" id="ARBA00007100"/>
    </source>
</evidence>
<dbReference type="RefSeq" id="WP_231003133.1">
    <property type="nucleotide sequence ID" value="NZ_JAJNEC010000004.1"/>
</dbReference>
<sequence length="285" mass="33181">MDDKNEVNALLNLIDDPDSEIYEAVSSRIITYGLPMIPNLEHLWETTEDKEVQERIELLIHRLYFSGLETDFKQWNEAGHHELMPALLLIAKFLYPELQAAKVLHHVERLRRNIWLEINNYLTPLEQVHIINSIIYNYIGIKGNTNNTERLNEYLLPQILESKRGNQTGIGSLYLLLVELLDIPIRLMRIPHQFVLGYCKPGLGDATGNYEVDFFIEPSLGQIFTHTDLQHYLKKIGAEHAPDLLRPRSNREVIKQVLTDFRECFNNDLQKVQYQELGALIRLLD</sequence>
<dbReference type="InterPro" id="IPR032698">
    <property type="entry name" value="SirB1_N"/>
</dbReference>
<dbReference type="EMBL" id="JAJNEC010000004">
    <property type="protein sequence ID" value="MCD2422230.1"/>
    <property type="molecule type" value="Genomic_DNA"/>
</dbReference>
<evidence type="ECO:0000259" key="2">
    <source>
        <dbReference type="Pfam" id="PF13369"/>
    </source>
</evidence>
<dbReference type="Pfam" id="PF13369">
    <property type="entry name" value="Transglut_core2"/>
    <property type="match status" value="1"/>
</dbReference>
<reference evidence="3 4" key="1">
    <citation type="submission" date="2021-11" db="EMBL/GenBank/DDBJ databases">
        <title>Genomic of Niabella pedocola.</title>
        <authorList>
            <person name="Wu T."/>
        </authorList>
    </citation>
    <scope>NUCLEOTIDE SEQUENCE [LARGE SCALE GENOMIC DNA]</scope>
    <source>
        <strain evidence="3 4">JCM 31011</strain>
    </source>
</reference>
<comment type="caution">
    <text evidence="3">The sequence shown here is derived from an EMBL/GenBank/DDBJ whole genome shotgun (WGS) entry which is preliminary data.</text>
</comment>
<dbReference type="Proteomes" id="UP001199816">
    <property type="component" value="Unassembled WGS sequence"/>
</dbReference>
<feature type="domain" description="Protein SirB1 N-terminal" evidence="2">
    <location>
        <begin position="102"/>
        <end position="258"/>
    </location>
</feature>
<keyword evidence="4" id="KW-1185">Reference proteome</keyword>
<comment type="similarity">
    <text evidence="1">Belongs to the UPF0162 family.</text>
</comment>
<name>A0ABS8PMZ7_9BACT</name>
<protein>
    <submittedName>
        <fullName evidence="3">Transglutaminase-like domain-containing protein</fullName>
    </submittedName>
</protein>